<comment type="similarity">
    <text evidence="1 3">Belongs to the short-chain dehydrogenases/reductases (SDR) family.</text>
</comment>
<sequence>MTTEVGKTALITGATSGIGKELATLFAKDGYNLILVARQEDKLQEVAEQFRQQYGTSNITVVESDLSKSESPQQVYDEVKRQGLTVNVLVNNAGIGEHGKFATETDLQKELGIIQLNIASVVQLTKLFTKEMVERNEGKILMLGSIASVLPNPLMAVYGATKSFIYSFSEALRNELKDTNVTVTVLMPGATDTDFFNKAGAMNTKAQEQARSTNPADVAKTGYEALMAGKDKVVHGLMNKVQVAGGYVLPDQVVTSNVRKLMEDKDSPQKQEDEKTSALALGIGIASVVVAGIVIASMYRNASPYDRLRYRYKAKKALGSIKNVAASVGDSVNGAYHNAKADVEQALA</sequence>
<dbReference type="Proteomes" id="UP000009309">
    <property type="component" value="Unassembled WGS sequence"/>
</dbReference>
<dbReference type="eggNOG" id="COG0300">
    <property type="taxonomic scope" value="Bacteria"/>
</dbReference>
<dbReference type="PRINTS" id="PR00081">
    <property type="entry name" value="GDHRDH"/>
</dbReference>
<evidence type="ECO:0000256" key="1">
    <source>
        <dbReference type="ARBA" id="ARBA00006484"/>
    </source>
</evidence>
<feature type="transmembrane region" description="Helical" evidence="4">
    <location>
        <begin position="278"/>
        <end position="299"/>
    </location>
</feature>
<dbReference type="RefSeq" id="WP_009281213.1">
    <property type="nucleotide sequence ID" value="NZ_CAIT01000005.1"/>
</dbReference>
<dbReference type="PROSITE" id="PS00061">
    <property type="entry name" value="ADH_SHORT"/>
    <property type="match status" value="1"/>
</dbReference>
<dbReference type="Gene3D" id="3.40.50.720">
    <property type="entry name" value="NAD(P)-binding Rossmann-like Domain"/>
    <property type="match status" value="1"/>
</dbReference>
<dbReference type="AlphaFoldDB" id="I2GFF4"/>
<keyword evidence="2" id="KW-0560">Oxidoreductase</keyword>
<keyword evidence="6" id="KW-1185">Reference proteome</keyword>
<evidence type="ECO:0008006" key="7">
    <source>
        <dbReference type="Google" id="ProtNLM"/>
    </source>
</evidence>
<dbReference type="InterPro" id="IPR002347">
    <property type="entry name" value="SDR_fam"/>
</dbReference>
<evidence type="ECO:0000256" key="4">
    <source>
        <dbReference type="SAM" id="Phobius"/>
    </source>
</evidence>
<evidence type="ECO:0000256" key="2">
    <source>
        <dbReference type="ARBA" id="ARBA00023002"/>
    </source>
</evidence>
<dbReference type="PRINTS" id="PR00080">
    <property type="entry name" value="SDRFAMILY"/>
</dbReference>
<proteinExistence type="inferred from homology"/>
<protein>
    <recommendedName>
        <fullName evidence="7">Short-chain dehydrogenase/reductase SDR</fullName>
    </recommendedName>
</protein>
<evidence type="ECO:0000313" key="6">
    <source>
        <dbReference type="Proteomes" id="UP000009309"/>
    </source>
</evidence>
<dbReference type="GO" id="GO:0016491">
    <property type="term" value="F:oxidoreductase activity"/>
    <property type="evidence" value="ECO:0007669"/>
    <property type="project" value="UniProtKB-KW"/>
</dbReference>
<dbReference type="STRING" id="1185876.BN8_01643"/>
<accession>I2GFF4</accession>
<evidence type="ECO:0000313" key="5">
    <source>
        <dbReference type="EMBL" id="CCH52629.1"/>
    </source>
</evidence>
<evidence type="ECO:0000256" key="3">
    <source>
        <dbReference type="RuleBase" id="RU000363"/>
    </source>
</evidence>
<comment type="caution">
    <text evidence="5">The sequence shown here is derived from an EMBL/GenBank/DDBJ whole genome shotgun (WGS) entry which is preliminary data.</text>
</comment>
<gene>
    <name evidence="5" type="ORF">BN8_01643</name>
</gene>
<dbReference type="PANTHER" id="PTHR42901">
    <property type="entry name" value="ALCOHOL DEHYDROGENASE"/>
    <property type="match status" value="1"/>
</dbReference>
<dbReference type="OrthoDB" id="9808814at2"/>
<dbReference type="SUPFAM" id="SSF51735">
    <property type="entry name" value="NAD(P)-binding Rossmann-fold domains"/>
    <property type="match status" value="1"/>
</dbReference>
<keyword evidence="4" id="KW-0472">Membrane</keyword>
<dbReference type="CDD" id="cd05233">
    <property type="entry name" value="SDR_c"/>
    <property type="match status" value="1"/>
</dbReference>
<keyword evidence="4" id="KW-0812">Transmembrane</keyword>
<dbReference type="InterPro" id="IPR020904">
    <property type="entry name" value="Sc_DH/Rdtase_CS"/>
</dbReference>
<name>I2GFF4_9BACT</name>
<dbReference type="Pfam" id="PF00106">
    <property type="entry name" value="adh_short"/>
    <property type="match status" value="1"/>
</dbReference>
<dbReference type="InterPro" id="IPR036291">
    <property type="entry name" value="NAD(P)-bd_dom_sf"/>
</dbReference>
<reference evidence="5 6" key="1">
    <citation type="journal article" date="2012" name="J. Bacteriol.">
        <title>Genome Sequence of the Filamentous Bacterium Fibrisoma limi BUZ 3T.</title>
        <authorList>
            <person name="Filippini M."/>
            <person name="Qi W."/>
            <person name="Jaenicke S."/>
            <person name="Goesmann A."/>
            <person name="Smits T.H."/>
            <person name="Bagheri H.C."/>
        </authorList>
    </citation>
    <scope>NUCLEOTIDE SEQUENCE [LARGE SCALE GENOMIC DNA]</scope>
    <source>
        <strain evidence="6">BUZ 3T</strain>
    </source>
</reference>
<dbReference type="PANTHER" id="PTHR42901:SF1">
    <property type="entry name" value="ALCOHOL DEHYDROGENASE"/>
    <property type="match status" value="1"/>
</dbReference>
<dbReference type="EMBL" id="CAIT01000005">
    <property type="protein sequence ID" value="CCH52629.1"/>
    <property type="molecule type" value="Genomic_DNA"/>
</dbReference>
<organism evidence="5 6">
    <name type="scientific">Fibrisoma limi BUZ 3</name>
    <dbReference type="NCBI Taxonomy" id="1185876"/>
    <lineage>
        <taxon>Bacteria</taxon>
        <taxon>Pseudomonadati</taxon>
        <taxon>Bacteroidota</taxon>
        <taxon>Cytophagia</taxon>
        <taxon>Cytophagales</taxon>
        <taxon>Spirosomataceae</taxon>
        <taxon>Fibrisoma</taxon>
    </lineage>
</organism>
<keyword evidence="4" id="KW-1133">Transmembrane helix</keyword>